<dbReference type="AlphaFoldDB" id="A0A5B8XHM4"/>
<proteinExistence type="predicted"/>
<protein>
    <submittedName>
        <fullName evidence="1">Uncharacterized protein</fullName>
    </submittedName>
</protein>
<sequence>MAIHGSDQSPLTAIGGQSLPSALGGMNISTNLLNAPISQGATIKWPEISTGFQKLNADGMKFDMNAVASLNTPLQGKARG</sequence>
<reference evidence="1 2" key="1">
    <citation type="journal article" date="2019" name="ISME J.">
        <title>Deianiraea, an extracellular bacterium associated with the ciliate Paramecium, suggests an alternative scenario for the evolution of Rickettsiales.</title>
        <authorList>
            <person name="Castelli M."/>
            <person name="Sabaneyeva E."/>
            <person name="Lanzoni O."/>
            <person name="Lebedeva N."/>
            <person name="Floriano A.M."/>
            <person name="Gaiarsa S."/>
            <person name="Benken K."/>
            <person name="Modeo L."/>
            <person name="Bandi C."/>
            <person name="Potekhin A."/>
            <person name="Sassera D."/>
            <person name="Petroni G."/>
        </authorList>
    </citation>
    <scope>NUCLEOTIDE SEQUENCE [LARGE SCALE GENOMIC DNA]</scope>
    <source>
        <strain evidence="1">CyL4-1</strain>
    </source>
</reference>
<name>A0A5B8XHM4_9RICK</name>
<keyword evidence="2" id="KW-1185">Reference proteome</keyword>
<dbReference type="RefSeq" id="WP_146820846.1">
    <property type="nucleotide sequence ID" value="NZ_CP029077.1"/>
</dbReference>
<evidence type="ECO:0000313" key="1">
    <source>
        <dbReference type="EMBL" id="QED23581.1"/>
    </source>
</evidence>
<organism evidence="1 2">
    <name type="scientific">Candidatus Deianiraea vastatrix</name>
    <dbReference type="NCBI Taxonomy" id="2163644"/>
    <lineage>
        <taxon>Bacteria</taxon>
        <taxon>Pseudomonadati</taxon>
        <taxon>Pseudomonadota</taxon>
        <taxon>Alphaproteobacteria</taxon>
        <taxon>Rickettsiales</taxon>
        <taxon>Candidatus Deianiraeaceae</taxon>
        <taxon>Candidatus Deianiraea</taxon>
    </lineage>
</organism>
<dbReference type="Proteomes" id="UP000321934">
    <property type="component" value="Chromosome"/>
</dbReference>
<accession>A0A5B8XHM4</accession>
<gene>
    <name evidence="1" type="ORF">Deia_00793</name>
</gene>
<dbReference type="EMBL" id="CP029077">
    <property type="protein sequence ID" value="QED23581.1"/>
    <property type="molecule type" value="Genomic_DNA"/>
</dbReference>
<evidence type="ECO:0000313" key="2">
    <source>
        <dbReference type="Proteomes" id="UP000321934"/>
    </source>
</evidence>